<accession>A0ABR7MND7</accession>
<dbReference type="EMBL" id="JACSCY010000014">
    <property type="protein sequence ID" value="MBC6612468.1"/>
    <property type="molecule type" value="Genomic_DNA"/>
</dbReference>
<comment type="caution">
    <text evidence="1">The sequence shown here is derived from an EMBL/GenBank/DDBJ whole genome shotgun (WGS) entry which is preliminary data.</text>
</comment>
<dbReference type="Proteomes" id="UP000622017">
    <property type="component" value="Unassembled WGS sequence"/>
</dbReference>
<keyword evidence="2" id="KW-1185">Reference proteome</keyword>
<protein>
    <submittedName>
        <fullName evidence="1">Uncharacterized protein</fullName>
    </submittedName>
</protein>
<organism evidence="1 2">
    <name type="scientific">Hymenobacter citatus</name>
    <dbReference type="NCBI Taxonomy" id="2763506"/>
    <lineage>
        <taxon>Bacteria</taxon>
        <taxon>Pseudomonadati</taxon>
        <taxon>Bacteroidota</taxon>
        <taxon>Cytophagia</taxon>
        <taxon>Cytophagales</taxon>
        <taxon>Hymenobacteraceae</taxon>
        <taxon>Hymenobacter</taxon>
    </lineage>
</organism>
<proteinExistence type="predicted"/>
<dbReference type="PROSITE" id="PS51257">
    <property type="entry name" value="PROKAR_LIPOPROTEIN"/>
    <property type="match status" value="1"/>
</dbReference>
<name>A0ABR7MND7_9BACT</name>
<evidence type="ECO:0000313" key="2">
    <source>
        <dbReference type="Proteomes" id="UP000622017"/>
    </source>
</evidence>
<dbReference type="RefSeq" id="WP_187320700.1">
    <property type="nucleotide sequence ID" value="NZ_JACSCY010000014.1"/>
</dbReference>
<sequence>MNLRITTIGAGMLLGLSCLSGCTDDPFEGIESNERAITVFSLDKGQIGVADIVRTPETGTVTVYVVRGTDLTNVVPRIETSYKAHVSPASGEAVNFATGNRTKTYSVTSESGQTREWTVQVKDYQSDMDGTWKVTNMQFQYFIGEGESWGWNGTKNVASNMADATKENDNTLEFTTTGVTADGKITGTYTHSPGPDGAFADFNYKGTDYNYKFRRLPKNQGTFVRDFTANTITFSPGGQATGQTKTVAIEFNADKSTLKIPFNVQPYDIDWNGDGNKKELGGAKTTWYMLQKVN</sequence>
<evidence type="ECO:0000313" key="1">
    <source>
        <dbReference type="EMBL" id="MBC6612468.1"/>
    </source>
</evidence>
<reference evidence="1 2" key="1">
    <citation type="submission" date="2020-08" db="EMBL/GenBank/DDBJ databases">
        <title>Hymenobacter sp.</title>
        <authorList>
            <person name="Kim M.K."/>
        </authorList>
    </citation>
    <scope>NUCLEOTIDE SEQUENCE [LARGE SCALE GENOMIC DNA]</scope>
    <source>
        <strain evidence="1 2">BT507</strain>
    </source>
</reference>
<gene>
    <name evidence="1" type="ORF">H8B15_16205</name>
</gene>
<dbReference type="Gene3D" id="2.60.40.2340">
    <property type="match status" value="1"/>
</dbReference>